<comment type="similarity">
    <text evidence="1">Belongs to the phD/YefM antitoxin family.</text>
</comment>
<sequence>MTVPVVAQLSSTDLNKASGRVLDRAAEGPVRILRRNQSFVLLREEALDEMLEAARDDRPQSLEDMLDGYDPDKIRRLAGGFLSDPPTGKEML</sequence>
<evidence type="ECO:0000313" key="2">
    <source>
        <dbReference type="EMBL" id="CBS87974.1"/>
    </source>
</evidence>
<dbReference type="RefSeq" id="WP_014248955.1">
    <property type="nucleotide sequence ID" value="NC_016622.1"/>
</dbReference>
<dbReference type="EMBL" id="FQ311868">
    <property type="protein sequence ID" value="CBS87974.1"/>
    <property type="molecule type" value="Genomic_DNA"/>
</dbReference>
<reference evidence="3" key="1">
    <citation type="journal article" date="2011" name="PLoS Genet.">
        <title>Azospirillum genomes reveal transition of bacteria from aquatic to terrestrial environments.</title>
        <authorList>
            <person name="Wisniewski-Dye F."/>
            <person name="Borziak K."/>
            <person name="Khalsa-Moyers G."/>
            <person name="Alexandre G."/>
            <person name="Sukharnikov L.O."/>
            <person name="Wuichet K."/>
            <person name="Hurst G.B."/>
            <person name="McDonald W.H."/>
            <person name="Robertson J.S."/>
            <person name="Barbe V."/>
            <person name="Calteau A."/>
            <person name="Rouy Z."/>
            <person name="Mangenot S."/>
            <person name="Prigent-Combaret C."/>
            <person name="Normand P."/>
            <person name="Boyer M."/>
            <person name="Siguier P."/>
            <person name="Dessaux Y."/>
            <person name="Elmerich C."/>
            <person name="Condemine G."/>
            <person name="Krishnen G."/>
            <person name="Kennedy I."/>
            <person name="Paterson A.H."/>
            <person name="Gonzalez V."/>
            <person name="Mavingui P."/>
            <person name="Zhulin I.B."/>
        </authorList>
    </citation>
    <scope>NUCLEOTIDE SEQUENCE [LARGE SCALE GENOMIC DNA]</scope>
    <source>
        <strain evidence="3">4B</strain>
    </source>
</reference>
<evidence type="ECO:0008006" key="4">
    <source>
        <dbReference type="Google" id="ProtNLM"/>
    </source>
</evidence>
<dbReference type="STRING" id="862719.AZOLI_2789"/>
<name>G7Z3L4_AZOL4</name>
<dbReference type="AlphaFoldDB" id="G7Z3L4"/>
<evidence type="ECO:0000256" key="1">
    <source>
        <dbReference type="ARBA" id="ARBA00009981"/>
    </source>
</evidence>
<protein>
    <recommendedName>
        <fullName evidence="4">Antitoxin</fullName>
    </recommendedName>
</protein>
<dbReference type="OrthoDB" id="7364441at2"/>
<gene>
    <name evidence="2" type="ordered locus">AZOLI_2789</name>
</gene>
<dbReference type="Proteomes" id="UP000005667">
    <property type="component" value="Chromosome"/>
</dbReference>
<dbReference type="SUPFAM" id="SSF143120">
    <property type="entry name" value="YefM-like"/>
    <property type="match status" value="1"/>
</dbReference>
<dbReference type="HOGENOM" id="CLU_2407001_0_0_5"/>
<keyword evidence="3" id="KW-1185">Reference proteome</keyword>
<accession>G7Z3L4</accession>
<proteinExistence type="inferred from homology"/>
<dbReference type="InterPro" id="IPR036165">
    <property type="entry name" value="YefM-like_sf"/>
</dbReference>
<organism evidence="2 3">
    <name type="scientific">Azospirillum lipoferum (strain 4B)</name>
    <dbReference type="NCBI Taxonomy" id="862719"/>
    <lineage>
        <taxon>Bacteria</taxon>
        <taxon>Pseudomonadati</taxon>
        <taxon>Pseudomonadota</taxon>
        <taxon>Alphaproteobacteria</taxon>
        <taxon>Rhodospirillales</taxon>
        <taxon>Azospirillaceae</taxon>
        <taxon>Azospirillum</taxon>
    </lineage>
</organism>
<dbReference type="KEGG" id="ali:AZOLI_2789"/>
<evidence type="ECO:0000313" key="3">
    <source>
        <dbReference type="Proteomes" id="UP000005667"/>
    </source>
</evidence>